<keyword evidence="3" id="KW-1185">Reference proteome</keyword>
<dbReference type="OrthoDB" id="1277159at2"/>
<accession>A0A381FBI2</accession>
<dbReference type="GeneID" id="303673708"/>
<dbReference type="RefSeq" id="WP_076561622.1">
    <property type="nucleotide sequence ID" value="NZ_CP033929.1"/>
</dbReference>
<proteinExistence type="predicted"/>
<dbReference type="EMBL" id="FTMF01000010">
    <property type="protein sequence ID" value="SIQ94332.1"/>
    <property type="molecule type" value="Genomic_DNA"/>
</dbReference>
<dbReference type="Proteomes" id="UP000185725">
    <property type="component" value="Unassembled WGS sequence"/>
</dbReference>
<name>A0A381FBI2_9FLAO</name>
<evidence type="ECO:0000313" key="3">
    <source>
        <dbReference type="Proteomes" id="UP000185725"/>
    </source>
</evidence>
<reference evidence="1 3" key="1">
    <citation type="submission" date="2017-01" db="EMBL/GenBank/DDBJ databases">
        <authorList>
            <person name="Varghese N."/>
            <person name="Submissions S."/>
        </authorList>
    </citation>
    <scope>NUCLEOTIDE SEQUENCE [LARGE SCALE GENOMIC DNA]</scope>
    <source>
        <strain evidence="1 3">ATCC 27950</strain>
    </source>
</reference>
<evidence type="ECO:0000313" key="1">
    <source>
        <dbReference type="EMBL" id="SIQ94332.1"/>
    </source>
</evidence>
<protein>
    <submittedName>
        <fullName evidence="2">Uncharacterized protein</fullName>
    </submittedName>
</protein>
<gene>
    <name evidence="2" type="ORF">NCTC13560_02286</name>
    <name evidence="1" type="ORF">SAMN05421682_110106</name>
</gene>
<dbReference type="KEGG" id="cil:EG358_08360"/>
<reference evidence="2 4" key="2">
    <citation type="submission" date="2018-06" db="EMBL/GenBank/DDBJ databases">
        <authorList>
            <consortium name="Pathogen Informatics"/>
            <person name="Doyle S."/>
        </authorList>
    </citation>
    <scope>NUCLEOTIDE SEQUENCE [LARGE SCALE GENOMIC DNA]</scope>
    <source>
        <strain evidence="2 4">NCTC13560</strain>
    </source>
</reference>
<evidence type="ECO:0000313" key="4">
    <source>
        <dbReference type="Proteomes" id="UP000255231"/>
    </source>
</evidence>
<evidence type="ECO:0000313" key="2">
    <source>
        <dbReference type="EMBL" id="SUX43946.1"/>
    </source>
</evidence>
<sequence>MGILIVINLTRWELTKKIKGMRKNIKTKVKFSVESLLFGIENPKGNIEQVLFAMKMAEYEGIENCNRLAKLSFEDDTVNKALLGAVAMDETLILGHEGWSDSTLHLCIRSGRSAVRIATGHFPGREIMMYDDYKNAILLNKLSEKQIKEIFSEVWTHMDLIQPKSRFLWREDIE</sequence>
<organism evidence="2 4">
    <name type="scientific">Chryseobacterium indoltheticum</name>
    <dbReference type="NCBI Taxonomy" id="254"/>
    <lineage>
        <taxon>Bacteria</taxon>
        <taxon>Pseudomonadati</taxon>
        <taxon>Bacteroidota</taxon>
        <taxon>Flavobacteriia</taxon>
        <taxon>Flavobacteriales</taxon>
        <taxon>Weeksellaceae</taxon>
        <taxon>Chryseobacterium group</taxon>
        <taxon>Chryseobacterium</taxon>
    </lineage>
</organism>
<dbReference type="Proteomes" id="UP000255231">
    <property type="component" value="Unassembled WGS sequence"/>
</dbReference>
<dbReference type="AlphaFoldDB" id="A0A381FBI2"/>
<dbReference type="EMBL" id="UFVS01000001">
    <property type="protein sequence ID" value="SUX43946.1"/>
    <property type="molecule type" value="Genomic_DNA"/>
</dbReference>